<evidence type="ECO:0008006" key="4">
    <source>
        <dbReference type="Google" id="ProtNLM"/>
    </source>
</evidence>
<evidence type="ECO:0000313" key="2">
    <source>
        <dbReference type="EMBL" id="SOC47330.1"/>
    </source>
</evidence>
<feature type="chain" id="PRO_5012063598" description="DUF2771 domain-containing protein" evidence="1">
    <location>
        <begin position="25"/>
        <end position="164"/>
    </location>
</feature>
<dbReference type="EMBL" id="OBQI01000001">
    <property type="protein sequence ID" value="SOC47330.1"/>
    <property type="molecule type" value="Genomic_DNA"/>
</dbReference>
<sequence>MDLRRTTAVVLPAIALLLTGCASGEDGPGQVRVEVGAQDVAASAVQGCEDGEEVRYDTTPPVVEVSPDADITLTVPESVAERGWGVQVFDERLEEKLGTVDVPAGEDRFTGINSDDVVPTAFYLLVVEDKGGDCGVWSRAWPIGFIRAGGDLGGAPTSEAPPEG</sequence>
<proteinExistence type="predicted"/>
<dbReference type="Proteomes" id="UP000219435">
    <property type="component" value="Unassembled WGS sequence"/>
</dbReference>
<evidence type="ECO:0000313" key="3">
    <source>
        <dbReference type="Proteomes" id="UP000219435"/>
    </source>
</evidence>
<keyword evidence="3" id="KW-1185">Reference proteome</keyword>
<dbReference type="AlphaFoldDB" id="A0A285UZT5"/>
<evidence type="ECO:0000256" key="1">
    <source>
        <dbReference type="SAM" id="SignalP"/>
    </source>
</evidence>
<protein>
    <recommendedName>
        <fullName evidence="4">DUF2771 domain-containing protein</fullName>
    </recommendedName>
</protein>
<feature type="signal peptide" evidence="1">
    <location>
        <begin position="1"/>
        <end position="24"/>
    </location>
</feature>
<gene>
    <name evidence="2" type="ORF">SAMN05660748_0757</name>
</gene>
<dbReference type="RefSeq" id="WP_245852377.1">
    <property type="nucleotide sequence ID" value="NZ_OBQI01000001.1"/>
</dbReference>
<organism evidence="2 3">
    <name type="scientific">Blastococcus aggregatus</name>
    <dbReference type="NCBI Taxonomy" id="38502"/>
    <lineage>
        <taxon>Bacteria</taxon>
        <taxon>Bacillati</taxon>
        <taxon>Actinomycetota</taxon>
        <taxon>Actinomycetes</taxon>
        <taxon>Geodermatophilales</taxon>
        <taxon>Geodermatophilaceae</taxon>
        <taxon>Blastococcus</taxon>
    </lineage>
</organism>
<reference evidence="3" key="1">
    <citation type="submission" date="2017-08" db="EMBL/GenBank/DDBJ databases">
        <authorList>
            <person name="Varghese N."/>
            <person name="Submissions S."/>
        </authorList>
    </citation>
    <scope>NUCLEOTIDE SEQUENCE [LARGE SCALE GENOMIC DNA]</scope>
    <source>
        <strain evidence="3">DSM 4725</strain>
    </source>
</reference>
<keyword evidence="1" id="KW-0732">Signal</keyword>
<accession>A0A285UZT5</accession>
<dbReference type="PROSITE" id="PS51257">
    <property type="entry name" value="PROKAR_LIPOPROTEIN"/>
    <property type="match status" value="1"/>
</dbReference>
<name>A0A285UZT5_9ACTN</name>